<sequence length="270" mass="31980">MCKHLFIKVLLIIIFNFNYLIAQQEVIKLDYLLTVSYTPEILNYRNTTLIVSDKFSYYDVDYSPKSKGSLKESYDQILDGQVDKKEYFSEILIDRNQLILKENTFDRRGTKEFLSIQEELPKMSWKIESEINIISGYRCHKAKLKFRGRKYTAYFTNEIPVTIGPWKFNGLPGVIVSIYDETGIYKWELKKIKETQSINEKFKSFNGRSEKFKKVSYKEFDKNLIDAKLKKLRVAKSRTDSRGFTVRHSFSTEQWLEPSNEFRSKTNFSM</sequence>
<dbReference type="RefSeq" id="WP_303685680.1">
    <property type="nucleotide sequence ID" value="NZ_CAJXYO010000024.1"/>
</dbReference>
<reference evidence="2 3" key="1">
    <citation type="journal article" date="2017" name="Proc. Natl. Acad. Sci. U.S.A.">
        <title>Simulation of Deepwater Horizon oil plume reveals substrate specialization within a complex community of hydrocarbon-degraders.</title>
        <authorList>
            <person name="Hu P."/>
            <person name="Dubinsky E.A."/>
            <person name="Probst A.J."/>
            <person name="Wang J."/>
            <person name="Sieber C.M.K."/>
            <person name="Tom L.M."/>
            <person name="Gardinali P."/>
            <person name="Banfield J.F."/>
            <person name="Atlas R.M."/>
            <person name="Andersen G.L."/>
        </authorList>
    </citation>
    <scope>NUCLEOTIDE SEQUENCE [LARGE SCALE GENOMIC DNA]</scope>
    <source>
        <strain evidence="2">35_9_T64</strain>
    </source>
</reference>
<dbReference type="NCBIfam" id="TIGR01200">
    <property type="entry name" value="GLPGLI"/>
    <property type="match status" value="1"/>
</dbReference>
<dbReference type="AlphaFoldDB" id="A0A1Z8BBX8"/>
<dbReference type="Pfam" id="PF09697">
    <property type="entry name" value="Porph_ging"/>
    <property type="match status" value="1"/>
</dbReference>
<name>A0A1Z8BBX8_9FLAO</name>
<evidence type="ECO:0000313" key="2">
    <source>
        <dbReference type="EMBL" id="OUS20082.1"/>
    </source>
</evidence>
<protein>
    <recommendedName>
        <fullName evidence="4">GLPGLI family protein</fullName>
    </recommendedName>
</protein>
<keyword evidence="1" id="KW-0472">Membrane</keyword>
<proteinExistence type="predicted"/>
<accession>A0A1Z8BBX8</accession>
<evidence type="ECO:0008006" key="4">
    <source>
        <dbReference type="Google" id="ProtNLM"/>
    </source>
</evidence>
<comment type="caution">
    <text evidence="2">The sequence shown here is derived from an EMBL/GenBank/DDBJ whole genome shotgun (WGS) entry which is preliminary data.</text>
</comment>
<feature type="transmembrane region" description="Helical" evidence="1">
    <location>
        <begin position="5"/>
        <end position="22"/>
    </location>
</feature>
<keyword evidence="1" id="KW-1133">Transmembrane helix</keyword>
<dbReference type="Proteomes" id="UP000196102">
    <property type="component" value="Unassembled WGS sequence"/>
</dbReference>
<dbReference type="InterPro" id="IPR005901">
    <property type="entry name" value="GLPGLI"/>
</dbReference>
<keyword evidence="1" id="KW-0812">Transmembrane</keyword>
<evidence type="ECO:0000256" key="1">
    <source>
        <dbReference type="SAM" id="Phobius"/>
    </source>
</evidence>
<organism evidence="2 3">
    <name type="scientific">Nonlabens dokdonensis</name>
    <dbReference type="NCBI Taxonomy" id="328515"/>
    <lineage>
        <taxon>Bacteria</taxon>
        <taxon>Pseudomonadati</taxon>
        <taxon>Bacteroidota</taxon>
        <taxon>Flavobacteriia</taxon>
        <taxon>Flavobacteriales</taxon>
        <taxon>Flavobacteriaceae</taxon>
        <taxon>Nonlabens</taxon>
    </lineage>
</organism>
<evidence type="ECO:0000313" key="3">
    <source>
        <dbReference type="Proteomes" id="UP000196102"/>
    </source>
</evidence>
<gene>
    <name evidence="2" type="ORF">A9Q93_01845</name>
</gene>
<dbReference type="EMBL" id="MAAX01000029">
    <property type="protein sequence ID" value="OUS20082.1"/>
    <property type="molecule type" value="Genomic_DNA"/>
</dbReference>